<proteinExistence type="predicted"/>
<reference evidence="1" key="1">
    <citation type="submission" date="2019-11" db="EMBL/GenBank/DDBJ databases">
        <title>Nori genome reveals adaptations in red seaweeds to the harsh intertidal environment.</title>
        <authorList>
            <person name="Wang D."/>
            <person name="Mao Y."/>
        </authorList>
    </citation>
    <scope>NUCLEOTIDE SEQUENCE</scope>
    <source>
        <tissue evidence="1">Gametophyte</tissue>
    </source>
</reference>
<accession>A0ACC3BRV1</accession>
<sequence>MGRTVRGRTHRWEQWGRGGGAAANTTLRAHRPSAEAACLAMAMGTGPPTALPTGLAPHRQRKLRPPPPPGRYPPRRAGVEKPCFQRSRPWHLPSTCWRWSWRATAPPTRPTSAPSVGHPASPLLPAGCAGATRAVAAAANAAAAPADACQALSLPADAADTPGGARAGRRRGGTAAQPCHVARLLLGGLRCVYAPKRAANGGAGRRRRRRRWAPPPAAAAAPFGRRQRRRSAHGHDAHPRVGYVQPRPRPRHHRLRAAAAVRRGGRVQRHDHLCRGRRGDHLLRPPPRGGLFPPLGLCRVGAPAARISSAP</sequence>
<evidence type="ECO:0000313" key="1">
    <source>
        <dbReference type="EMBL" id="KAK1860627.1"/>
    </source>
</evidence>
<comment type="caution">
    <text evidence="1">The sequence shown here is derived from an EMBL/GenBank/DDBJ whole genome shotgun (WGS) entry which is preliminary data.</text>
</comment>
<dbReference type="Proteomes" id="UP000798662">
    <property type="component" value="Chromosome 1"/>
</dbReference>
<protein>
    <submittedName>
        <fullName evidence="1">Uncharacterized protein</fullName>
    </submittedName>
</protein>
<keyword evidence="2" id="KW-1185">Reference proteome</keyword>
<organism evidence="1 2">
    <name type="scientific">Pyropia yezoensis</name>
    <name type="common">Susabi-nori</name>
    <name type="synonym">Porphyra yezoensis</name>
    <dbReference type="NCBI Taxonomy" id="2788"/>
    <lineage>
        <taxon>Eukaryota</taxon>
        <taxon>Rhodophyta</taxon>
        <taxon>Bangiophyceae</taxon>
        <taxon>Bangiales</taxon>
        <taxon>Bangiaceae</taxon>
        <taxon>Pyropia</taxon>
    </lineage>
</organism>
<gene>
    <name evidence="1" type="ORF">I4F81_003215</name>
</gene>
<name>A0ACC3BRV1_PYRYE</name>
<dbReference type="EMBL" id="CM020618">
    <property type="protein sequence ID" value="KAK1860627.1"/>
    <property type="molecule type" value="Genomic_DNA"/>
</dbReference>
<evidence type="ECO:0000313" key="2">
    <source>
        <dbReference type="Proteomes" id="UP000798662"/>
    </source>
</evidence>